<dbReference type="InterPro" id="IPR007569">
    <property type="entry name" value="DUF559"/>
</dbReference>
<keyword evidence="2" id="KW-0540">Nuclease</keyword>
<keyword evidence="3" id="KW-1185">Reference proteome</keyword>
<dbReference type="EMBL" id="CP104275">
    <property type="protein sequence ID" value="UWX97869.1"/>
    <property type="molecule type" value="Genomic_DNA"/>
</dbReference>
<dbReference type="InterPro" id="IPR011335">
    <property type="entry name" value="Restrct_endonuc-II-like"/>
</dbReference>
<organism evidence="2 3">
    <name type="scientific">Arthrobacter zhaoxinii</name>
    <dbReference type="NCBI Taxonomy" id="2964616"/>
    <lineage>
        <taxon>Bacteria</taxon>
        <taxon>Bacillati</taxon>
        <taxon>Actinomycetota</taxon>
        <taxon>Actinomycetes</taxon>
        <taxon>Micrococcales</taxon>
        <taxon>Micrococcaceae</taxon>
        <taxon>Arthrobacter</taxon>
    </lineage>
</organism>
<accession>A0ABY5YRX3</accession>
<dbReference type="SUPFAM" id="SSF52980">
    <property type="entry name" value="Restriction endonuclease-like"/>
    <property type="match status" value="1"/>
</dbReference>
<evidence type="ECO:0000313" key="2">
    <source>
        <dbReference type="EMBL" id="UWX97869.1"/>
    </source>
</evidence>
<keyword evidence="2" id="KW-0378">Hydrolase</keyword>
<protein>
    <submittedName>
        <fullName evidence="2">Endonuclease domain-containing protein</fullName>
    </submittedName>
</protein>
<dbReference type="Pfam" id="PF04480">
    <property type="entry name" value="DUF559"/>
    <property type="match status" value="1"/>
</dbReference>
<reference evidence="2" key="1">
    <citation type="submission" date="2022-09" db="EMBL/GenBank/DDBJ databases">
        <title>Novel species in genus Arthrobacter.</title>
        <authorList>
            <person name="Liu Y."/>
        </authorList>
    </citation>
    <scope>NUCLEOTIDE SEQUENCE</scope>
    <source>
        <strain evidence="2">Zg-Y815</strain>
    </source>
</reference>
<dbReference type="RefSeq" id="WP_260653040.1">
    <property type="nucleotide sequence ID" value="NZ_CP104275.1"/>
</dbReference>
<gene>
    <name evidence="2" type="ORF">N2K95_04060</name>
</gene>
<proteinExistence type="predicted"/>
<name>A0ABY5YRX3_9MICC</name>
<dbReference type="Proteomes" id="UP001059859">
    <property type="component" value="Chromosome"/>
</dbReference>
<sequence>MDSAPESHLRLLIHHAALPEPEVNQWITGPDGRVISRPDLQYRRLRIALEYEGEHHLLDPAQWHRDIERDDRLRQLGWVVLRFTKQHLRPENAPATEEKVRTALLARGWQPGRPT</sequence>
<dbReference type="GO" id="GO:0004519">
    <property type="term" value="F:endonuclease activity"/>
    <property type="evidence" value="ECO:0007669"/>
    <property type="project" value="UniProtKB-KW"/>
</dbReference>
<feature type="domain" description="DUF559" evidence="1">
    <location>
        <begin position="41"/>
        <end position="93"/>
    </location>
</feature>
<keyword evidence="2" id="KW-0255">Endonuclease</keyword>
<evidence type="ECO:0000259" key="1">
    <source>
        <dbReference type="Pfam" id="PF04480"/>
    </source>
</evidence>
<dbReference type="Gene3D" id="3.40.960.10">
    <property type="entry name" value="VSR Endonuclease"/>
    <property type="match status" value="1"/>
</dbReference>
<evidence type="ECO:0000313" key="3">
    <source>
        <dbReference type="Proteomes" id="UP001059859"/>
    </source>
</evidence>